<feature type="domain" description="Capsule synthesis protein CapA" evidence="2">
    <location>
        <begin position="21"/>
        <end position="346"/>
    </location>
</feature>
<protein>
    <submittedName>
        <fullName evidence="3">CapA family protein</fullName>
    </submittedName>
</protein>
<name>A0A964T1E8_9HYPH</name>
<dbReference type="AlphaFoldDB" id="A0A964T1E8"/>
<dbReference type="InterPro" id="IPR029052">
    <property type="entry name" value="Metallo-depent_PP-like"/>
</dbReference>
<comment type="caution">
    <text evidence="3">The sequence shown here is derived from an EMBL/GenBank/DDBJ whole genome shotgun (WGS) entry which is preliminary data.</text>
</comment>
<dbReference type="SMART" id="SM00854">
    <property type="entry name" value="PGA_cap"/>
    <property type="match status" value="1"/>
</dbReference>
<sequence>MTVMADMSEDVRFAVERGDISVALVGDVMLNRRIRMHEESRFLQLREILRGADLAFGNLETVVRRPDEGVPTLSYATYTSMHPSLLAELEWLGIGLVSAANNHAYDYNESGALATITHLEEAGLAFAGIGRNLAAARAPGYCDTRGGRVGLVAATTTFYPWSRAGAARSDATGRPGINPLAFGTVFTVPPDALEVLRRLSRDLGFAKEAERKRKHFYSDAEAPQGGADEVHFLDHNFSAGPAARFARPADPADLAANMKSLGEARRQADWVIASIHSHDFAHASAATASRQAEMTEPAECVVEFAHGAIDAGADIVAGHGSHTALGIEIYKGRPVFYGLGNFIFQNETMTSFPADSYERFGLPSDATPADFLDARTDKDRKGHPAEPAFWQGMIAVCRFEGRVLRRIEIHPTDAGYGLPRPQRGRPVLARGETARAVLERIDRLSRPYGTNLAREGDTGVIAV</sequence>
<evidence type="ECO:0000259" key="2">
    <source>
        <dbReference type="SMART" id="SM00854"/>
    </source>
</evidence>
<dbReference type="EMBL" id="SPKJ01000004">
    <property type="protein sequence ID" value="MYZ46591.1"/>
    <property type="molecule type" value="Genomic_DNA"/>
</dbReference>
<accession>A0A964T1E8</accession>
<evidence type="ECO:0000313" key="4">
    <source>
        <dbReference type="Proteomes" id="UP000773614"/>
    </source>
</evidence>
<evidence type="ECO:0000313" key="3">
    <source>
        <dbReference type="EMBL" id="MYZ46591.1"/>
    </source>
</evidence>
<comment type="similarity">
    <text evidence="1">Belongs to the CapA family.</text>
</comment>
<gene>
    <name evidence="3" type="ORF">E4O86_02500</name>
</gene>
<dbReference type="PANTHER" id="PTHR33393">
    <property type="entry name" value="POLYGLUTAMINE SYNTHESIS ACCESSORY PROTEIN RV0574C-RELATED"/>
    <property type="match status" value="1"/>
</dbReference>
<proteinExistence type="inferred from homology"/>
<dbReference type="CDD" id="cd07381">
    <property type="entry name" value="MPP_CapA"/>
    <property type="match status" value="1"/>
</dbReference>
<dbReference type="Pfam" id="PF09587">
    <property type="entry name" value="PGA_cap"/>
    <property type="match status" value="1"/>
</dbReference>
<dbReference type="SUPFAM" id="SSF56300">
    <property type="entry name" value="Metallo-dependent phosphatases"/>
    <property type="match status" value="1"/>
</dbReference>
<organism evidence="3 4">
    <name type="scientific">Propylenella binzhouense</name>
    <dbReference type="NCBI Taxonomy" id="2555902"/>
    <lineage>
        <taxon>Bacteria</taxon>
        <taxon>Pseudomonadati</taxon>
        <taxon>Pseudomonadota</taxon>
        <taxon>Alphaproteobacteria</taxon>
        <taxon>Hyphomicrobiales</taxon>
        <taxon>Propylenellaceae</taxon>
        <taxon>Propylenella</taxon>
    </lineage>
</organism>
<evidence type="ECO:0000256" key="1">
    <source>
        <dbReference type="ARBA" id="ARBA00005662"/>
    </source>
</evidence>
<keyword evidence="4" id="KW-1185">Reference proteome</keyword>
<dbReference type="PANTHER" id="PTHR33393:SF13">
    <property type="entry name" value="PGA BIOSYNTHESIS PROTEIN CAPA"/>
    <property type="match status" value="1"/>
</dbReference>
<dbReference type="InterPro" id="IPR019079">
    <property type="entry name" value="Capsule_synth_CapA"/>
</dbReference>
<reference evidence="3" key="1">
    <citation type="submission" date="2019-03" db="EMBL/GenBank/DDBJ databases">
        <title>Afifella sp. nov., isolated from activated sludge.</title>
        <authorList>
            <person name="Li Q."/>
            <person name="Liu Y."/>
        </authorList>
    </citation>
    <scope>NUCLEOTIDE SEQUENCE</scope>
    <source>
        <strain evidence="3">L72</strain>
    </source>
</reference>
<dbReference type="Proteomes" id="UP000773614">
    <property type="component" value="Unassembled WGS sequence"/>
</dbReference>
<dbReference type="InterPro" id="IPR052169">
    <property type="entry name" value="CW_Biosynth-Accessory"/>
</dbReference>